<evidence type="ECO:0000256" key="8">
    <source>
        <dbReference type="ARBA" id="ARBA00022967"/>
    </source>
</evidence>
<dbReference type="InterPro" id="IPR017871">
    <property type="entry name" value="ABC_transporter-like_CS"/>
</dbReference>
<dbReference type="Proteomes" id="UP000464378">
    <property type="component" value="Chromosome"/>
</dbReference>
<evidence type="ECO:0000313" key="12">
    <source>
        <dbReference type="Proteomes" id="UP000464378"/>
    </source>
</evidence>
<comment type="subcellular location">
    <subcellularLocation>
        <location evidence="1">Cell membrane</location>
    </subcellularLocation>
</comment>
<dbReference type="GO" id="GO:0005524">
    <property type="term" value="F:ATP binding"/>
    <property type="evidence" value="ECO:0007669"/>
    <property type="project" value="UniProtKB-KW"/>
</dbReference>
<keyword evidence="6" id="KW-0547">Nucleotide-binding</keyword>
<evidence type="ECO:0000256" key="4">
    <source>
        <dbReference type="ARBA" id="ARBA00022458"/>
    </source>
</evidence>
<keyword evidence="9" id="KW-0472">Membrane</keyword>
<reference evidence="11" key="1">
    <citation type="submission" date="2019-04" db="EMBL/GenBank/DDBJ databases">
        <authorList>
            <consortium name="Science for Life Laboratories"/>
        </authorList>
    </citation>
    <scope>NUCLEOTIDE SEQUENCE</scope>
    <source>
        <strain evidence="11">MBLW1</strain>
    </source>
</reference>
<evidence type="ECO:0000256" key="5">
    <source>
        <dbReference type="ARBA" id="ARBA00022475"/>
    </source>
</evidence>
<dbReference type="Gene3D" id="3.40.50.300">
    <property type="entry name" value="P-loop containing nucleotide triphosphate hydrolases"/>
    <property type="match status" value="1"/>
</dbReference>
<protein>
    <recommendedName>
        <fullName evidence="10">ABC transporter domain-containing protein</fullName>
    </recommendedName>
</protein>
<dbReference type="InParanoid" id="A0A6C2YI19"/>
<dbReference type="PANTHER" id="PTHR42711:SF5">
    <property type="entry name" value="ABC TRANSPORTER ATP-BINDING PROTEIN NATA"/>
    <property type="match status" value="1"/>
</dbReference>
<comment type="similarity">
    <text evidence="2">Belongs to the ABC transporter superfamily.</text>
</comment>
<keyword evidence="12" id="KW-1185">Reference proteome</keyword>
<dbReference type="Pfam" id="PF00005">
    <property type="entry name" value="ABC_tran"/>
    <property type="match status" value="1"/>
</dbReference>
<dbReference type="KEGG" id="tim:GMBLW1_29460"/>
<keyword evidence="8" id="KW-1278">Translocase</keyword>
<dbReference type="PROSITE" id="PS50893">
    <property type="entry name" value="ABC_TRANSPORTER_2"/>
    <property type="match status" value="1"/>
</dbReference>
<dbReference type="RefSeq" id="WP_162656217.1">
    <property type="nucleotide sequence ID" value="NZ_LR593887.1"/>
</dbReference>
<keyword evidence="7" id="KW-0067">ATP-binding</keyword>
<keyword evidence="4" id="KW-0536">Nodulation</keyword>
<keyword evidence="3" id="KW-0813">Transport</keyword>
<dbReference type="InterPro" id="IPR025302">
    <property type="entry name" value="DrrA1/2-like_C"/>
</dbReference>
<dbReference type="FunCoup" id="A0A6C2YI19">
    <property type="interactions" value="254"/>
</dbReference>
<feature type="domain" description="ABC transporter" evidence="10">
    <location>
        <begin position="4"/>
        <end position="232"/>
    </location>
</feature>
<dbReference type="InterPro" id="IPR003439">
    <property type="entry name" value="ABC_transporter-like_ATP-bd"/>
</dbReference>
<dbReference type="CDD" id="cd03263">
    <property type="entry name" value="ABC_subfamily_A"/>
    <property type="match status" value="1"/>
</dbReference>
<dbReference type="EMBL" id="LR586016">
    <property type="protein sequence ID" value="VIP01014.1"/>
    <property type="molecule type" value="Genomic_DNA"/>
</dbReference>
<dbReference type="InterPro" id="IPR027417">
    <property type="entry name" value="P-loop_NTPase"/>
</dbReference>
<dbReference type="SUPFAM" id="SSF52540">
    <property type="entry name" value="P-loop containing nucleoside triphosphate hydrolases"/>
    <property type="match status" value="1"/>
</dbReference>
<evidence type="ECO:0000313" key="11">
    <source>
        <dbReference type="EMBL" id="VIP01014.1"/>
    </source>
</evidence>
<gene>
    <name evidence="11" type="ORF">GMBLW1_29460</name>
</gene>
<dbReference type="SMART" id="SM00382">
    <property type="entry name" value="AAA"/>
    <property type="match status" value="1"/>
</dbReference>
<dbReference type="InterPro" id="IPR050763">
    <property type="entry name" value="ABC_transporter_ATP-binding"/>
</dbReference>
<name>A0A6C2YI19_9BACT</name>
<evidence type="ECO:0000256" key="3">
    <source>
        <dbReference type="ARBA" id="ARBA00022448"/>
    </source>
</evidence>
<organism evidence="11">
    <name type="scientific">Tuwongella immobilis</name>
    <dbReference type="NCBI Taxonomy" id="692036"/>
    <lineage>
        <taxon>Bacteria</taxon>
        <taxon>Pseudomonadati</taxon>
        <taxon>Planctomycetota</taxon>
        <taxon>Planctomycetia</taxon>
        <taxon>Gemmatales</taxon>
        <taxon>Gemmataceae</taxon>
        <taxon>Tuwongella</taxon>
    </lineage>
</organism>
<proteinExistence type="inferred from homology"/>
<evidence type="ECO:0000256" key="9">
    <source>
        <dbReference type="ARBA" id="ARBA00023136"/>
    </source>
</evidence>
<evidence type="ECO:0000256" key="2">
    <source>
        <dbReference type="ARBA" id="ARBA00005417"/>
    </source>
</evidence>
<keyword evidence="5" id="KW-1003">Cell membrane</keyword>
<dbReference type="GO" id="GO:0016887">
    <property type="term" value="F:ATP hydrolysis activity"/>
    <property type="evidence" value="ECO:0007669"/>
    <property type="project" value="InterPro"/>
</dbReference>
<dbReference type="FunFam" id="3.40.50.300:FF:000589">
    <property type="entry name" value="ABC transporter, ATP-binding subunit"/>
    <property type="match status" value="1"/>
</dbReference>
<evidence type="ECO:0000256" key="6">
    <source>
        <dbReference type="ARBA" id="ARBA00022741"/>
    </source>
</evidence>
<dbReference type="PANTHER" id="PTHR42711">
    <property type="entry name" value="ABC TRANSPORTER ATP-BINDING PROTEIN"/>
    <property type="match status" value="1"/>
</dbReference>
<dbReference type="Pfam" id="PF13732">
    <property type="entry name" value="DrrA1-3_C"/>
    <property type="match status" value="1"/>
</dbReference>
<evidence type="ECO:0000256" key="1">
    <source>
        <dbReference type="ARBA" id="ARBA00004236"/>
    </source>
</evidence>
<dbReference type="GO" id="GO:0005886">
    <property type="term" value="C:plasma membrane"/>
    <property type="evidence" value="ECO:0007669"/>
    <property type="project" value="UniProtKB-SubCell"/>
</dbReference>
<dbReference type="EMBL" id="LR593887">
    <property type="protein sequence ID" value="VTR97452.1"/>
    <property type="molecule type" value="Genomic_DNA"/>
</dbReference>
<dbReference type="InterPro" id="IPR003593">
    <property type="entry name" value="AAA+_ATPase"/>
</dbReference>
<dbReference type="AlphaFoldDB" id="A0A6C2YI19"/>
<dbReference type="PROSITE" id="PS00211">
    <property type="entry name" value="ABC_TRANSPORTER_1"/>
    <property type="match status" value="1"/>
</dbReference>
<sequence>MNAITCRNLRKTYPAKPPVEAVRGIDLTVQVGECFGLLGPNGAGKTTTMEILEGLLDATEGEVEILGQLWGRDDDAIRQRIGISLQETRLSDKLTVRETLQLFRSFYPRGISPDEAMERVSLTEKSRALTDKLSGGQRQRLAIACALVGDPELLFLDEPTTGLDPQSRRQLWEVIHEFRKTGRTVMLTTHYMDEAERLCDRIAIVDAGQVIALGTPRELIAKIGGHQVLEFRVSSGTSPEFLAELEQLPAVQHVRTAGETISLAVTELHTTLPALLERLRQRNLELVELSSRTASLEDVFVTLTGRHLRDDAP</sequence>
<accession>A0A6C2YI19</accession>
<evidence type="ECO:0000259" key="10">
    <source>
        <dbReference type="PROSITE" id="PS50893"/>
    </source>
</evidence>
<evidence type="ECO:0000256" key="7">
    <source>
        <dbReference type="ARBA" id="ARBA00022840"/>
    </source>
</evidence>